<protein>
    <submittedName>
        <fullName evidence="1">Uncharacterized protein</fullName>
    </submittedName>
</protein>
<dbReference type="AlphaFoldDB" id="A0A074ZDE5"/>
<dbReference type="OrthoDB" id="10292720at2759"/>
<dbReference type="InParanoid" id="A0A074ZDE5"/>
<evidence type="ECO:0000313" key="2">
    <source>
        <dbReference type="Proteomes" id="UP000030641"/>
    </source>
</evidence>
<evidence type="ECO:0000313" key="1">
    <source>
        <dbReference type="EMBL" id="KEQ96696.1"/>
    </source>
</evidence>
<dbReference type="Proteomes" id="UP000030641">
    <property type="component" value="Unassembled WGS sequence"/>
</dbReference>
<dbReference type="EMBL" id="KL584756">
    <property type="protein sequence ID" value="KEQ96696.1"/>
    <property type="molecule type" value="Genomic_DNA"/>
</dbReference>
<dbReference type="RefSeq" id="XP_013345186.1">
    <property type="nucleotide sequence ID" value="XM_013489732.1"/>
</dbReference>
<organism evidence="1 2">
    <name type="scientific">Aureobasidium subglaciale (strain EXF-2481)</name>
    <name type="common">Aureobasidium pullulans var. subglaciale</name>
    <dbReference type="NCBI Taxonomy" id="1043005"/>
    <lineage>
        <taxon>Eukaryota</taxon>
        <taxon>Fungi</taxon>
        <taxon>Dikarya</taxon>
        <taxon>Ascomycota</taxon>
        <taxon>Pezizomycotina</taxon>
        <taxon>Dothideomycetes</taxon>
        <taxon>Dothideomycetidae</taxon>
        <taxon>Dothideales</taxon>
        <taxon>Saccotheciaceae</taxon>
        <taxon>Aureobasidium</taxon>
    </lineage>
</organism>
<keyword evidence="2" id="KW-1185">Reference proteome</keyword>
<name>A0A074ZDE5_AURSE</name>
<gene>
    <name evidence="1" type="ORF">AUEXF2481DRAFT_651560</name>
</gene>
<proteinExistence type="predicted"/>
<accession>A0A074ZDE5</accession>
<sequence length="256" mass="28772">MRPQSSRPRFSGLPFAPTDNPSLQMSLVYCGSCRRLFSWEHVSWFALVNFGITDLSTGKERQLRDATWIQACLTLRPPNIAAAGRRLPLSWHRIRLVILCTFLLVSSNMSCSLCFKVVTGPSFSPGRFEQKGKWPHKRVLFDETMGKERRVSKTQRKALRTGNCSTAIARSALLALAFGCHYPIRGVHCACFSTPGAFFSLARRGCVRKAKQEGRGESFPVRLSLDGKILVKSIQTFDHQSLGIPYQQQSFSFSSY</sequence>
<reference evidence="1 2" key="1">
    <citation type="journal article" date="2014" name="BMC Genomics">
        <title>Genome sequencing of four Aureobasidium pullulans varieties: biotechnological potential, stress tolerance, and description of new species.</title>
        <authorList>
            <person name="Gostin Ar C."/>
            <person name="Ohm R.A."/>
            <person name="Kogej T."/>
            <person name="Sonjak S."/>
            <person name="Turk M."/>
            <person name="Zajc J."/>
            <person name="Zalar P."/>
            <person name="Grube M."/>
            <person name="Sun H."/>
            <person name="Han J."/>
            <person name="Sharma A."/>
            <person name="Chiniquy J."/>
            <person name="Ngan C.Y."/>
            <person name="Lipzen A."/>
            <person name="Barry K."/>
            <person name="Grigoriev I.V."/>
            <person name="Gunde-Cimerman N."/>
        </authorList>
    </citation>
    <scope>NUCLEOTIDE SEQUENCE [LARGE SCALE GENOMIC DNA]</scope>
    <source>
        <strain evidence="1 2">EXF-2481</strain>
    </source>
</reference>
<dbReference type="GeneID" id="25370047"/>
<dbReference type="HOGENOM" id="CLU_1085804_0_0_1"/>